<dbReference type="InterPro" id="IPR039697">
    <property type="entry name" value="Alcohol_dehydrogenase_Fe"/>
</dbReference>
<dbReference type="Gene3D" id="3.40.50.1970">
    <property type="match status" value="1"/>
</dbReference>
<accession>A0AAU8A656</accession>
<dbReference type="PANTHER" id="PTHR11496:SF104">
    <property type="entry name" value="3-DEOXY-ALPHA-D-MANNO-OCTULOSONATE 8-OXIDASE"/>
    <property type="match status" value="1"/>
</dbReference>
<reference evidence="4" key="1">
    <citation type="submission" date="2023-02" db="EMBL/GenBank/DDBJ databases">
        <title>Gut commensal Christensenella minuta modulates host metabolism via a new class of secondary bile acids.</title>
        <authorList>
            <person name="Liu C."/>
        </authorList>
    </citation>
    <scope>NUCLEOTIDE SEQUENCE</scope>
    <source>
        <strain evidence="4">CA70</strain>
    </source>
</reference>
<sequence>MKNFVAEIPGKIVFGTGCVDTVGEYAAHFGKRAAIIAGKSVRPEKTALLAHIQALLAERGVESFVYAKINENPSIPVVDEGVDFARAHACDLVIGVGGGSPLDSAKLIALLCASGGAVRDYIPGGKCAGKKAEELRTLPVIAITTTAGTGSEATPWAVVTDPETGKKPGLGWPPLTYPAVAIVDPALTLSMPRSVTVNTGIDVFFHAYESYVSLSANDFTDILAVRAMELTAENLDKCLEAPQDIEARSAMSLANLIAGPAISISGTHAIHGLGHSISGHYGVPHGLALSAIAVAVTEFTWKSDIKKFAKVAVIMGADPSQDEEALARGCGKTMKRFLGRFGLDVPLSSLGVEDDMISTMAQDAFEAMKGNMNACPVPVSPEDAERIYRESM</sequence>
<evidence type="ECO:0000313" key="4">
    <source>
        <dbReference type="EMBL" id="XCC61665.1"/>
    </source>
</evidence>
<evidence type="ECO:0000259" key="3">
    <source>
        <dbReference type="Pfam" id="PF25137"/>
    </source>
</evidence>
<keyword evidence="1" id="KW-0560">Oxidoreductase</keyword>
<dbReference type="GO" id="GO:0004022">
    <property type="term" value="F:alcohol dehydrogenase (NAD+) activity"/>
    <property type="evidence" value="ECO:0007669"/>
    <property type="project" value="UniProtKB-ARBA"/>
</dbReference>
<feature type="domain" description="Alcohol dehydrogenase iron-type/glycerol dehydrogenase GldA" evidence="2">
    <location>
        <begin position="9"/>
        <end position="185"/>
    </location>
</feature>
<dbReference type="Gene3D" id="1.20.1090.10">
    <property type="entry name" value="Dehydroquinate synthase-like - alpha domain"/>
    <property type="match status" value="1"/>
</dbReference>
<dbReference type="FunFam" id="3.40.50.1970:FF:000003">
    <property type="entry name" value="Alcohol dehydrogenase, iron-containing"/>
    <property type="match status" value="1"/>
</dbReference>
<protein>
    <submittedName>
        <fullName evidence="4">Iron-containing alcohol dehydrogenase</fullName>
    </submittedName>
</protein>
<evidence type="ECO:0000256" key="1">
    <source>
        <dbReference type="ARBA" id="ARBA00023002"/>
    </source>
</evidence>
<dbReference type="Pfam" id="PF00465">
    <property type="entry name" value="Fe-ADH"/>
    <property type="match status" value="1"/>
</dbReference>
<name>A0AAU8A656_9FIRM</name>
<dbReference type="Pfam" id="PF25137">
    <property type="entry name" value="ADH_Fe_C"/>
    <property type="match status" value="1"/>
</dbReference>
<dbReference type="PROSITE" id="PS00913">
    <property type="entry name" value="ADH_IRON_1"/>
    <property type="match status" value="1"/>
</dbReference>
<dbReference type="SUPFAM" id="SSF56796">
    <property type="entry name" value="Dehydroquinate synthase-like"/>
    <property type="match status" value="1"/>
</dbReference>
<dbReference type="InterPro" id="IPR056798">
    <property type="entry name" value="ADH_Fe_C"/>
</dbReference>
<proteinExistence type="predicted"/>
<feature type="domain" description="Fe-containing alcohol dehydrogenase-like C-terminal" evidence="3">
    <location>
        <begin position="196"/>
        <end position="391"/>
    </location>
</feature>
<dbReference type="InterPro" id="IPR001670">
    <property type="entry name" value="ADH_Fe/GldA"/>
</dbReference>
<dbReference type="GO" id="GO:0046872">
    <property type="term" value="F:metal ion binding"/>
    <property type="evidence" value="ECO:0007669"/>
    <property type="project" value="InterPro"/>
</dbReference>
<dbReference type="EMBL" id="CP117826">
    <property type="protein sequence ID" value="XCC61665.1"/>
    <property type="molecule type" value="Genomic_DNA"/>
</dbReference>
<dbReference type="PANTHER" id="PTHR11496">
    <property type="entry name" value="ALCOHOL DEHYDROGENASE"/>
    <property type="match status" value="1"/>
</dbReference>
<dbReference type="InterPro" id="IPR018211">
    <property type="entry name" value="ADH_Fe_CS"/>
</dbReference>
<organism evidence="4">
    <name type="scientific">Christensenella massiliensis</name>
    <dbReference type="NCBI Taxonomy" id="1805714"/>
    <lineage>
        <taxon>Bacteria</taxon>
        <taxon>Bacillati</taxon>
        <taxon>Bacillota</taxon>
        <taxon>Clostridia</taxon>
        <taxon>Christensenellales</taxon>
        <taxon>Christensenellaceae</taxon>
        <taxon>Christensenella</taxon>
    </lineage>
</organism>
<dbReference type="AlphaFoldDB" id="A0AAU8A656"/>
<dbReference type="CDD" id="cd08185">
    <property type="entry name" value="Fe-ADH-like"/>
    <property type="match status" value="1"/>
</dbReference>
<gene>
    <name evidence="4" type="ORF">PUP29_09020</name>
</gene>
<dbReference type="RefSeq" id="WP_353423067.1">
    <property type="nucleotide sequence ID" value="NZ_CP117826.1"/>
</dbReference>
<evidence type="ECO:0000259" key="2">
    <source>
        <dbReference type="Pfam" id="PF00465"/>
    </source>
</evidence>